<evidence type="ECO:0000313" key="3">
    <source>
        <dbReference type="Proteomes" id="UP000199451"/>
    </source>
</evidence>
<evidence type="ECO:0000256" key="1">
    <source>
        <dbReference type="SAM" id="Phobius"/>
    </source>
</evidence>
<dbReference type="Pfam" id="PF01889">
    <property type="entry name" value="DUF63"/>
    <property type="match status" value="1"/>
</dbReference>
<dbReference type="OrthoDB" id="308209at2157"/>
<evidence type="ECO:0000313" key="2">
    <source>
        <dbReference type="EMBL" id="SDM57599.1"/>
    </source>
</evidence>
<dbReference type="Proteomes" id="UP000199451">
    <property type="component" value="Unassembled WGS sequence"/>
</dbReference>
<dbReference type="InterPro" id="IPR002749">
    <property type="entry name" value="DUF63"/>
</dbReference>
<dbReference type="AlphaFoldDB" id="A0A1G9UCG2"/>
<dbReference type="STRING" id="660521.SAMN04487949_2136"/>
<keyword evidence="1" id="KW-0812">Transmembrane</keyword>
<gene>
    <name evidence="2" type="ORF">SAMN04487949_2136</name>
</gene>
<feature type="transmembrane region" description="Helical" evidence="1">
    <location>
        <begin position="103"/>
        <end position="125"/>
    </location>
</feature>
<feature type="transmembrane region" description="Helical" evidence="1">
    <location>
        <begin position="246"/>
        <end position="269"/>
    </location>
</feature>
<feature type="transmembrane region" description="Helical" evidence="1">
    <location>
        <begin position="42"/>
        <end position="64"/>
    </location>
</feature>
<feature type="transmembrane region" description="Helical" evidence="1">
    <location>
        <begin position="165"/>
        <end position="190"/>
    </location>
</feature>
<accession>A0A1G9UCG2</accession>
<dbReference type="RefSeq" id="WP_089697427.1">
    <property type="nucleotide sequence ID" value="NZ_FNHL01000002.1"/>
</dbReference>
<keyword evidence="3" id="KW-1185">Reference proteome</keyword>
<dbReference type="EMBL" id="FNHL01000002">
    <property type="protein sequence ID" value="SDM57599.1"/>
    <property type="molecule type" value="Genomic_DNA"/>
</dbReference>
<sequence>MQILPEGFALPPLPYLLVLAVAGVGVVAGVRARRPAVTGRHVLGLAPWMVLGSVLHVLHVVGALPALLDPLAGTPSVYISVGILVGAVWLAGDAAVDEETVPTVLAATGTLVLLPALAAALGVGLDRGSLAVTWPGLALVGAAVLAAAGWVVLVRVRPGARVTGAVGVLALFGHVLDGVSTAVGLELLGFSERTPLSRIIIEFGQALPTAPYVGGTWLFVLVKLFVAAFVVVLMADYVREEPGEGYLLLGLVAAVGLGPGAHNLVLFSIA</sequence>
<name>A0A1G9UCG2_9EURY</name>
<keyword evidence="1" id="KW-0472">Membrane</keyword>
<keyword evidence="1" id="KW-1133">Transmembrane helix</keyword>
<protein>
    <submittedName>
        <fullName evidence="2">Uncharacterized membrane protein</fullName>
    </submittedName>
</protein>
<feature type="transmembrane region" description="Helical" evidence="1">
    <location>
        <begin position="76"/>
        <end position="96"/>
    </location>
</feature>
<feature type="transmembrane region" description="Helical" evidence="1">
    <location>
        <begin position="12"/>
        <end position="30"/>
    </location>
</feature>
<proteinExistence type="predicted"/>
<dbReference type="PANTHER" id="PTHR40700:SF1">
    <property type="entry name" value="DUF63 DOMAIN-CONTAINING PROTEIN"/>
    <property type="match status" value="1"/>
</dbReference>
<reference evidence="3" key="1">
    <citation type="submission" date="2016-10" db="EMBL/GenBank/DDBJ databases">
        <authorList>
            <person name="Varghese N."/>
            <person name="Submissions S."/>
        </authorList>
    </citation>
    <scope>NUCLEOTIDE SEQUENCE [LARGE SCALE GENOMIC DNA]</scope>
    <source>
        <strain evidence="3">CGMCC 1.10119</strain>
    </source>
</reference>
<dbReference type="PANTHER" id="PTHR40700">
    <property type="entry name" value="HYPOTHETICAL MEMBRANE PROTEIN, CONSERVED, DUF63 FAMILY"/>
    <property type="match status" value="1"/>
</dbReference>
<feature type="transmembrane region" description="Helical" evidence="1">
    <location>
        <begin position="131"/>
        <end position="153"/>
    </location>
</feature>
<feature type="transmembrane region" description="Helical" evidence="1">
    <location>
        <begin position="210"/>
        <end position="234"/>
    </location>
</feature>
<organism evidence="2 3">
    <name type="scientific">Halogranum gelatinilyticum</name>
    <dbReference type="NCBI Taxonomy" id="660521"/>
    <lineage>
        <taxon>Archaea</taxon>
        <taxon>Methanobacteriati</taxon>
        <taxon>Methanobacteriota</taxon>
        <taxon>Stenosarchaea group</taxon>
        <taxon>Halobacteria</taxon>
        <taxon>Halobacteriales</taxon>
        <taxon>Haloferacaceae</taxon>
    </lineage>
</organism>